<comment type="subcellular location">
    <subcellularLocation>
        <location evidence="1">Cytoplasm</location>
    </subcellularLocation>
</comment>
<dbReference type="Pfam" id="PF20706">
    <property type="entry name" value="GT4-conflict"/>
    <property type="match status" value="1"/>
</dbReference>
<dbReference type="Proteomes" id="UP001651690">
    <property type="component" value="Unassembled WGS sequence"/>
</dbReference>
<accession>A0ABT1M140</accession>
<dbReference type="InterPro" id="IPR057746">
    <property type="entry name" value="CpnT-like_N"/>
</dbReference>
<dbReference type="Pfam" id="PF25547">
    <property type="entry name" value="WXG100_2"/>
    <property type="match status" value="1"/>
</dbReference>
<dbReference type="Gene3D" id="3.40.50.2000">
    <property type="entry name" value="Glycogen Phosphorylase B"/>
    <property type="match status" value="2"/>
</dbReference>
<proteinExistence type="predicted"/>
<evidence type="ECO:0000256" key="1">
    <source>
        <dbReference type="ARBA" id="ARBA00004496"/>
    </source>
</evidence>
<dbReference type="InterPro" id="IPR044159">
    <property type="entry name" value="IQM"/>
</dbReference>
<organism evidence="5 6">
    <name type="scientific">Mycolicibacterium arenosum</name>
    <dbReference type="NCBI Taxonomy" id="2952157"/>
    <lineage>
        <taxon>Bacteria</taxon>
        <taxon>Bacillati</taxon>
        <taxon>Actinomycetota</taxon>
        <taxon>Actinomycetes</taxon>
        <taxon>Mycobacteriales</taxon>
        <taxon>Mycobacteriaceae</taxon>
        <taxon>Mycolicibacterium</taxon>
    </lineage>
</organism>
<evidence type="ECO:0000259" key="4">
    <source>
        <dbReference type="Pfam" id="PF25547"/>
    </source>
</evidence>
<dbReference type="PANTHER" id="PTHR31250:SF27">
    <property type="entry name" value="IQ DOMAIN-CONTAINING PROTEIN IQM5"/>
    <property type="match status" value="1"/>
</dbReference>
<keyword evidence="5" id="KW-0328">Glycosyltransferase</keyword>
<feature type="domain" description="Outer membrane channel protein CpnT-like N-terminal" evidence="4">
    <location>
        <begin position="10"/>
        <end position="142"/>
    </location>
</feature>
<dbReference type="EMBL" id="JANDBD010000002">
    <property type="protein sequence ID" value="MCP9271557.1"/>
    <property type="molecule type" value="Genomic_DNA"/>
</dbReference>
<protein>
    <submittedName>
        <fullName evidence="5">Glycosyltransferase</fullName>
        <ecNumber evidence="5">2.4.-.-</ecNumber>
    </submittedName>
</protein>
<evidence type="ECO:0000256" key="3">
    <source>
        <dbReference type="SAM" id="MobiDB-lite"/>
    </source>
</evidence>
<dbReference type="PANTHER" id="PTHR31250">
    <property type="entry name" value="IQ DOMAIN-CONTAINING PROTEIN IQM3"/>
    <property type="match status" value="1"/>
</dbReference>
<evidence type="ECO:0000256" key="2">
    <source>
        <dbReference type="ARBA" id="ARBA00022490"/>
    </source>
</evidence>
<dbReference type="EC" id="2.4.-.-" evidence="5"/>
<evidence type="ECO:0000313" key="6">
    <source>
        <dbReference type="Proteomes" id="UP001651690"/>
    </source>
</evidence>
<reference evidence="5 6" key="1">
    <citation type="submission" date="2022-06" db="EMBL/GenBank/DDBJ databases">
        <title>Mycolicibacterium sp. CAU 1645 isolated from seawater.</title>
        <authorList>
            <person name="Kim W."/>
        </authorList>
    </citation>
    <scope>NUCLEOTIDE SEQUENCE [LARGE SCALE GENOMIC DNA]</scope>
    <source>
        <strain evidence="5 6">CAU 1645</strain>
    </source>
</reference>
<feature type="region of interest" description="Disordered" evidence="3">
    <location>
        <begin position="313"/>
        <end position="462"/>
    </location>
</feature>
<feature type="compositionally biased region" description="Low complexity" evidence="3">
    <location>
        <begin position="410"/>
        <end position="455"/>
    </location>
</feature>
<feature type="compositionally biased region" description="Low complexity" evidence="3">
    <location>
        <begin position="343"/>
        <end position="360"/>
    </location>
</feature>
<keyword evidence="2" id="KW-0963">Cytoplasm</keyword>
<keyword evidence="6" id="KW-1185">Reference proteome</keyword>
<keyword evidence="5" id="KW-0808">Transferase</keyword>
<evidence type="ECO:0000313" key="5">
    <source>
        <dbReference type="EMBL" id="MCP9271557.1"/>
    </source>
</evidence>
<dbReference type="RefSeq" id="WP_255058616.1">
    <property type="nucleotide sequence ID" value="NZ_JANDBD010000002.1"/>
</dbReference>
<dbReference type="GO" id="GO:0016757">
    <property type="term" value="F:glycosyltransferase activity"/>
    <property type="evidence" value="ECO:0007669"/>
    <property type="project" value="UniProtKB-KW"/>
</dbReference>
<comment type="caution">
    <text evidence="5">The sequence shown here is derived from an EMBL/GenBank/DDBJ whole genome shotgun (WGS) entry which is preliminary data.</text>
</comment>
<name>A0ABT1M140_9MYCO</name>
<dbReference type="CDD" id="cd03801">
    <property type="entry name" value="GT4_PimA-like"/>
    <property type="match status" value="1"/>
</dbReference>
<feature type="region of interest" description="Disordered" evidence="3">
    <location>
        <begin position="488"/>
        <end position="516"/>
    </location>
</feature>
<dbReference type="SUPFAM" id="SSF53756">
    <property type="entry name" value="UDP-Glycosyltransferase/glycogen phosphorylase"/>
    <property type="match status" value="1"/>
</dbReference>
<gene>
    <name evidence="5" type="ORF">NM203_05105</name>
</gene>
<sequence>MDIEIPPSLHWVSYLAGDEWPTGSETAMALVDEHYQAASRALDALIPELDRVRAQTTEVLVGQSGAAAHEQFSLLFDGEHAVAGLADAVAALGDSAGWLAIEIEYIKLSIVFGLASAAVEISWALANSGWTAGGSLSRIPITEAVSRACIRQVVAAGLRRIASAIREVAARTMVKRLTHEGAQGALEELGFAGIEEGAKYTALGHESYTQVVDAERLRLTAISSAAGGAAGEASAVPTAHVLGTGRMAGTATMLASGTVGNITGAAAVGQTVDVFSAGFLAATATSGVSGLGGDAGMAGGHDAIARTRAEQFSLPTPPTHGAPRMPVTAHTGAPVPVSDPSMTPAAPTATGTAGAASTAGPHGGDTPGARSASVADGAPEYHPGANEVNVTDSTAASPPHGSPQPAAAHASFPTTPTGTASSTPATSPAPAGATHSPTAAPSPAATPPQQITTPSHNPTADVSMRLGETSARTSHTVGQESILMATRIGRGDVGPGSGPESHRAGGRGTDPDRADPREQMSMVRLPGQPDNDFLWESANYEFEGALDDAARSAVEAVVGRALNSRAGLVGGEQPRVVIVDWEGSDHDARLTAALDEFTELAVALTERGARIQYLSGRVDPHGDVQLSDIESPDVRSATGESGWWRGTELMYWQDGDGYWRPVPRDVGLDRIPPARTGVQLDASYPLREEYRGEDDPSLSPFVRVHYLSAAELEATRVFAGPDGRLYRAADGTPFHSPDWAMFVMDRGGNLYATSSKTSGRLHHSSFLAGAPVAAAGQMKVAFGRLLAVHDQNGHHRATANANDQGLQLLRKGGLVLGDGFLLYDHHTAARESTLAESVRTADVVSEPSIVEHVQGTSVRPPRQRILVFCDRWGRNSGMETLNMALCRGLARAGHEVYVRVRREAEGEVPPDVTVIAPRHGQPAISRHRDSIAFLADLPESVDMVIGHGYDGGMSAVHAAEHRYPDAKCIHLLHLLPMTQHALKNEARHGRARLAADVYMARRSHLVAGVGPVLAAESLVSSSMAGRASVHELRPMLTMSEQPPLPSPDEPERVLLFGRTDDPLKGVGQAARMVRGRRSRGHDTRLVTLGGDLQMLRHARHNLAALVGEPDAVEVLPRTSDPDELQAIIRSATVVVMPSRVESFGLVAAEAIEQGVPVMMPSSSGAGRFLASLADYREAAQRFNLVEQHFGAPPSVDAWTDRLDVVLNDLPAAWANARQLQERLAPFTPERSADHLVDAALNAEPGTRVQSPPGRAKVRVVGWGVVVYPYGDEISDHDLILAVADAMETDPEVRAAIAANAPVNFGPAQHA</sequence>